<dbReference type="InterPro" id="IPR041522">
    <property type="entry name" value="CdaR_GGDEF"/>
</dbReference>
<evidence type="ECO:0000256" key="1">
    <source>
        <dbReference type="ARBA" id="ARBA00006754"/>
    </source>
</evidence>
<dbReference type="InterPro" id="IPR003018">
    <property type="entry name" value="GAF"/>
</dbReference>
<dbReference type="InterPro" id="IPR029016">
    <property type="entry name" value="GAF-like_dom_sf"/>
</dbReference>
<keyword evidence="4" id="KW-1185">Reference proteome</keyword>
<dbReference type="InterPro" id="IPR025736">
    <property type="entry name" value="PucR_C-HTH_dom"/>
</dbReference>
<dbReference type="AlphaFoldDB" id="A0A255FY88"/>
<dbReference type="PANTHER" id="PTHR33744">
    <property type="entry name" value="CARBOHYDRATE DIACID REGULATOR"/>
    <property type="match status" value="1"/>
</dbReference>
<comment type="caution">
    <text evidence="3">The sequence shown here is derived from an EMBL/GenBank/DDBJ whole genome shotgun (WGS) entry which is preliminary data.</text>
</comment>
<dbReference type="Pfam" id="PF01590">
    <property type="entry name" value="GAF"/>
    <property type="match status" value="1"/>
</dbReference>
<dbReference type="SUPFAM" id="SSF55781">
    <property type="entry name" value="GAF domain-like"/>
    <property type="match status" value="1"/>
</dbReference>
<protein>
    <recommendedName>
        <fullName evidence="2">GAF domain-containing protein</fullName>
    </recommendedName>
</protein>
<dbReference type="PANTHER" id="PTHR33744:SF1">
    <property type="entry name" value="DNA-BINDING TRANSCRIPTIONAL ACTIVATOR ADER"/>
    <property type="match status" value="1"/>
</dbReference>
<dbReference type="Proteomes" id="UP000215896">
    <property type="component" value="Unassembled WGS sequence"/>
</dbReference>
<dbReference type="SMART" id="SM00065">
    <property type="entry name" value="GAF"/>
    <property type="match status" value="1"/>
</dbReference>
<evidence type="ECO:0000259" key="2">
    <source>
        <dbReference type="SMART" id="SM00065"/>
    </source>
</evidence>
<proteinExistence type="inferred from homology"/>
<name>A0A255FY88_9ACTN</name>
<dbReference type="InterPro" id="IPR051448">
    <property type="entry name" value="CdaR-like_regulators"/>
</dbReference>
<reference evidence="3 4" key="1">
    <citation type="submission" date="2017-07" db="EMBL/GenBank/DDBJ databases">
        <title>Draft whole genome sequences of clinical Proprionibacteriaceae strains.</title>
        <authorList>
            <person name="Bernier A.-M."/>
            <person name="Bernard K."/>
            <person name="Domingo M.-C."/>
        </authorList>
    </citation>
    <scope>NUCLEOTIDE SEQUENCE [LARGE SCALE GENOMIC DNA]</scope>
    <source>
        <strain evidence="3 4">NML 030167</strain>
    </source>
</reference>
<dbReference type="Gene3D" id="3.30.450.40">
    <property type="match status" value="1"/>
</dbReference>
<dbReference type="RefSeq" id="WP_094406824.1">
    <property type="nucleotide sequence ID" value="NZ_NMVO01000018.1"/>
</dbReference>
<feature type="domain" description="GAF" evidence="2">
    <location>
        <begin position="37"/>
        <end position="188"/>
    </location>
</feature>
<dbReference type="Gene3D" id="1.10.10.2840">
    <property type="entry name" value="PucR C-terminal helix-turn-helix domain"/>
    <property type="match status" value="1"/>
</dbReference>
<dbReference type="OrthoDB" id="8026818at2"/>
<gene>
    <name evidence="3" type="ORF">CGZ94_19125</name>
</gene>
<comment type="similarity">
    <text evidence="1">Belongs to the CdaR family.</text>
</comment>
<evidence type="ECO:0000313" key="3">
    <source>
        <dbReference type="EMBL" id="OYO08639.1"/>
    </source>
</evidence>
<sequence length="437" mass="47155">MAVARNRASAPRMADPDPDALAAALEGCAVDMSSIRDSRLVLQAVVRRTRTLLGADMAYLSRNDLVAGETWIELWDGVRTAAYQNIRMPLGTGVLGSVAAGGTAVQSRDYLADAELNHLPHIDSVVRGEGVRAIHGAPLRLDGQVQGALLIAQRRPTVFGPGVVRAVQAMAAMASMAWRLHRATEQVEGLRDRLDHLEEPELLEDVFAARPDSLRRLRRLGFSAQGRLTVLVVAVAAERQQQTMTRVRQLLPDTRMLVARHRGQVCVVLQGADPGPTAELLVSRLAELHPQIGWAHGSGLAEADRIQRRAHQALAVQQCLRTGPGHRGADELGIAALLIGGVSPEVVADLLDSHLAPLLGYDRDRGTQLTETAAEVLEHGASAAARALNIHVNTVGQRCERIGALLGADWRTPPRSVDLLFALRIWRLQGVLGSESE</sequence>
<dbReference type="Pfam" id="PF13556">
    <property type="entry name" value="HTH_30"/>
    <property type="match status" value="1"/>
</dbReference>
<evidence type="ECO:0000313" key="4">
    <source>
        <dbReference type="Proteomes" id="UP000215896"/>
    </source>
</evidence>
<organism evidence="3 4">
    <name type="scientific">Enemella evansiae</name>
    <dbReference type="NCBI Taxonomy" id="2016499"/>
    <lineage>
        <taxon>Bacteria</taxon>
        <taxon>Bacillati</taxon>
        <taxon>Actinomycetota</taxon>
        <taxon>Actinomycetes</taxon>
        <taxon>Propionibacteriales</taxon>
        <taxon>Propionibacteriaceae</taxon>
        <taxon>Enemella</taxon>
    </lineage>
</organism>
<dbReference type="EMBL" id="NMVO01000018">
    <property type="protein sequence ID" value="OYO08639.1"/>
    <property type="molecule type" value="Genomic_DNA"/>
</dbReference>
<accession>A0A255FY88</accession>
<dbReference type="InterPro" id="IPR042070">
    <property type="entry name" value="PucR_C-HTH_sf"/>
</dbReference>
<dbReference type="Pfam" id="PF17853">
    <property type="entry name" value="GGDEF_2"/>
    <property type="match status" value="1"/>
</dbReference>